<organism evidence="1">
    <name type="scientific">Klebsiella pneumoniae</name>
    <dbReference type="NCBI Taxonomy" id="573"/>
    <lineage>
        <taxon>Bacteria</taxon>
        <taxon>Pseudomonadati</taxon>
        <taxon>Pseudomonadota</taxon>
        <taxon>Gammaproteobacteria</taxon>
        <taxon>Enterobacterales</taxon>
        <taxon>Enterobacteriaceae</taxon>
        <taxon>Klebsiella/Raoultella group</taxon>
        <taxon>Klebsiella</taxon>
        <taxon>Klebsiella pneumoniae complex</taxon>
    </lineage>
</organism>
<dbReference type="AlphaFoldDB" id="A0A486WRM6"/>
<sequence>MPVLIRHRGAQHRAAVFFFHRGAEAVLPLAHRRRIIGQPAAGQRPGVLRHIIRLPLAQRIRSEAPVSVLIRHRGAQHRAAVVNSDRRPGFRRPAQDRRRIIGQPAAGQRPGVLRHIIRHLQVADRRHGGVHREHKVRRVAAGVPRHIGHRGAEAVLPLAQRIRSEAPVPVLIRHRGAQHRAAVVNSDRRPGFRRPAQGRRRIIGQPAAGQRPGVLRHIIRHLQIADRRHGGVHREHKVRRVAAGMTFRIRYGGAK</sequence>
<evidence type="ECO:0000313" key="1">
    <source>
        <dbReference type="EMBL" id="VGM65859.1"/>
    </source>
</evidence>
<accession>A0A486WRM6</accession>
<gene>
    <name evidence="1" type="ORF">SAMEA4873562_03863</name>
</gene>
<name>A0A486WRM6_KLEPN</name>
<dbReference type="EMBL" id="CAAHDK010000010">
    <property type="protein sequence ID" value="VGM65859.1"/>
    <property type="molecule type" value="Genomic_DNA"/>
</dbReference>
<protein>
    <submittedName>
        <fullName evidence="1">Uncharacterized protein</fullName>
    </submittedName>
</protein>
<reference evidence="1" key="1">
    <citation type="submission" date="2019-03" db="EMBL/GenBank/DDBJ databases">
        <authorList>
            <consortium name="Pathogen Informatics"/>
        </authorList>
    </citation>
    <scope>NUCLEOTIDE SEQUENCE</scope>
    <source>
        <strain evidence="1">5012STDY7626361</strain>
    </source>
</reference>
<proteinExistence type="predicted"/>